<accession>A0A6J5P054</accession>
<sequence>MSEPEPFNQSGYTGLIAAMIVQAFRDLRCLTSADGHSPETVRNKAWAWMHDQVTYAPDVDSSPDPKRRKMGSYRTDEVGGYEWCCSVLGLDPERYRQLSMTREGINKVLGKHGSNQHERK</sequence>
<dbReference type="EMBL" id="LR796761">
    <property type="protein sequence ID" value="CAB4164462.1"/>
    <property type="molecule type" value="Genomic_DNA"/>
</dbReference>
<protein>
    <submittedName>
        <fullName evidence="1">Uncharacterized protein</fullName>
    </submittedName>
</protein>
<gene>
    <name evidence="1" type="ORF">UFOVP830_39</name>
</gene>
<organism evidence="1">
    <name type="scientific">uncultured Caudovirales phage</name>
    <dbReference type="NCBI Taxonomy" id="2100421"/>
    <lineage>
        <taxon>Viruses</taxon>
        <taxon>Duplodnaviria</taxon>
        <taxon>Heunggongvirae</taxon>
        <taxon>Uroviricota</taxon>
        <taxon>Caudoviricetes</taxon>
        <taxon>Peduoviridae</taxon>
        <taxon>Maltschvirus</taxon>
        <taxon>Maltschvirus maltsch</taxon>
    </lineage>
</organism>
<evidence type="ECO:0000313" key="1">
    <source>
        <dbReference type="EMBL" id="CAB4164462.1"/>
    </source>
</evidence>
<proteinExistence type="predicted"/>
<reference evidence="1" key="1">
    <citation type="submission" date="2020-04" db="EMBL/GenBank/DDBJ databases">
        <authorList>
            <person name="Chiriac C."/>
            <person name="Salcher M."/>
            <person name="Ghai R."/>
            <person name="Kavagutti S V."/>
        </authorList>
    </citation>
    <scope>NUCLEOTIDE SEQUENCE</scope>
</reference>
<name>A0A6J5P054_9CAUD</name>